<evidence type="ECO:0000256" key="1">
    <source>
        <dbReference type="SAM" id="MobiDB-lite"/>
    </source>
</evidence>
<reference evidence="3 4" key="1">
    <citation type="submission" date="2024-10" db="EMBL/GenBank/DDBJ databases">
        <title>The Natural Products Discovery Center: Release of the First 8490 Sequenced Strains for Exploring Actinobacteria Biosynthetic Diversity.</title>
        <authorList>
            <person name="Kalkreuter E."/>
            <person name="Kautsar S.A."/>
            <person name="Yang D."/>
            <person name="Bader C.D."/>
            <person name="Teijaro C.N."/>
            <person name="Fluegel L."/>
            <person name="Davis C.M."/>
            <person name="Simpson J.R."/>
            <person name="Lauterbach L."/>
            <person name="Steele A.D."/>
            <person name="Gui C."/>
            <person name="Meng S."/>
            <person name="Li G."/>
            <person name="Viehrig K."/>
            <person name="Ye F."/>
            <person name="Su P."/>
            <person name="Kiefer A.F."/>
            <person name="Nichols A."/>
            <person name="Cepeda A.J."/>
            <person name="Yan W."/>
            <person name="Fan B."/>
            <person name="Jiang Y."/>
            <person name="Adhikari A."/>
            <person name="Zheng C.-J."/>
            <person name="Schuster L."/>
            <person name="Cowan T.M."/>
            <person name="Smanski M.J."/>
            <person name="Chevrette M.G."/>
            <person name="De Carvalho L.P.S."/>
            <person name="Shen B."/>
        </authorList>
    </citation>
    <scope>NUCLEOTIDE SEQUENCE [LARGE SCALE GENOMIC DNA]</scope>
    <source>
        <strain evidence="3 4">NPDC000140</strain>
    </source>
</reference>
<evidence type="ECO:0000256" key="2">
    <source>
        <dbReference type="SAM" id="Phobius"/>
    </source>
</evidence>
<evidence type="ECO:0000313" key="4">
    <source>
        <dbReference type="Proteomes" id="UP001602287"/>
    </source>
</evidence>
<name>A0ABW6VNE9_9ACTN</name>
<comment type="caution">
    <text evidence="3">The sequence shown here is derived from an EMBL/GenBank/DDBJ whole genome shotgun (WGS) entry which is preliminary data.</text>
</comment>
<feature type="transmembrane region" description="Helical" evidence="2">
    <location>
        <begin position="40"/>
        <end position="63"/>
    </location>
</feature>
<keyword evidence="4" id="KW-1185">Reference proteome</keyword>
<dbReference type="Proteomes" id="UP001602287">
    <property type="component" value="Unassembled WGS sequence"/>
</dbReference>
<organism evidence="3 4">
    <name type="scientific">Micromonospora parva</name>
    <dbReference type="NCBI Taxonomy" id="1464048"/>
    <lineage>
        <taxon>Bacteria</taxon>
        <taxon>Bacillati</taxon>
        <taxon>Actinomycetota</taxon>
        <taxon>Actinomycetes</taxon>
        <taxon>Micromonosporales</taxon>
        <taxon>Micromonosporaceae</taxon>
        <taxon>Micromonospora</taxon>
    </lineage>
</organism>
<dbReference type="EMBL" id="JBIAZM010000002">
    <property type="protein sequence ID" value="MFF5199065.1"/>
    <property type="molecule type" value="Genomic_DNA"/>
</dbReference>
<keyword evidence="2" id="KW-1133">Transmembrane helix</keyword>
<dbReference type="RefSeq" id="WP_387218341.1">
    <property type="nucleotide sequence ID" value="NZ_JBIAZM010000002.1"/>
</dbReference>
<protein>
    <submittedName>
        <fullName evidence="3">Uncharacterized protein</fullName>
    </submittedName>
</protein>
<keyword evidence="2" id="KW-0472">Membrane</keyword>
<sequence>MGDVRVRFTDDLARHPAPPLGDLVQQSMVQGRRLRRRRRLAQVGAGGSALVMVLVVGLAVGPFGVGANDVGPPGGAAGGSPARPVGSAPPSPVQRSDGPPGLMGADDEGRANPFRAGLPTSSTTVIGTVRIGVVPDGDLLPTTPQGALELLTRLLPEGKTSGYASLQGSGAGPGTPYVQLYLDRGAGPGMLRLSVYQGGLGGNPAPGTVELTEVPDNCVQNKMVTVHHPDGVQVNLMISTCVDWGAKGTLPARPVLSVDEATAVAASPMWGTKLPAEFVVTGSKRFPSLARSNG</sequence>
<gene>
    <name evidence="3" type="ORF">ACFY3B_05610</name>
</gene>
<feature type="region of interest" description="Disordered" evidence="1">
    <location>
        <begin position="74"/>
        <end position="119"/>
    </location>
</feature>
<evidence type="ECO:0000313" key="3">
    <source>
        <dbReference type="EMBL" id="MFF5199065.1"/>
    </source>
</evidence>
<keyword evidence="2" id="KW-0812">Transmembrane</keyword>
<proteinExistence type="predicted"/>
<accession>A0ABW6VNE9</accession>